<accession>A0A183JSP8</accession>
<evidence type="ECO:0000313" key="3">
    <source>
        <dbReference type="Proteomes" id="UP000279833"/>
    </source>
</evidence>
<dbReference type="AlphaFoldDB" id="A0A183JSP8"/>
<organism evidence="4">
    <name type="scientific">Schistosoma curassoni</name>
    <dbReference type="NCBI Taxonomy" id="6186"/>
    <lineage>
        <taxon>Eukaryota</taxon>
        <taxon>Metazoa</taxon>
        <taxon>Spiralia</taxon>
        <taxon>Lophotrochozoa</taxon>
        <taxon>Platyhelminthes</taxon>
        <taxon>Trematoda</taxon>
        <taxon>Digenea</taxon>
        <taxon>Strigeidida</taxon>
        <taxon>Schistosomatoidea</taxon>
        <taxon>Schistosomatidae</taxon>
        <taxon>Schistosoma</taxon>
    </lineage>
</organism>
<dbReference type="WBParaSite" id="SCUD_0000573801-mRNA-1">
    <property type="protein sequence ID" value="SCUD_0000573801-mRNA-1"/>
    <property type="gene ID" value="SCUD_0000573801"/>
</dbReference>
<sequence>RYNRNNARPRLANKRSKLSNNPPSDVSEYDYLKEKTSLFRMIHHLILYQNDTATQELEDRVNAYESHRLTSSPVSRNDRADLKWLVCIYKHGSN</sequence>
<feature type="region of interest" description="Disordered" evidence="1">
    <location>
        <begin position="1"/>
        <end position="27"/>
    </location>
</feature>
<dbReference type="EMBL" id="UZAK01010136">
    <property type="protein sequence ID" value="VDO97983.1"/>
    <property type="molecule type" value="Genomic_DNA"/>
</dbReference>
<dbReference type="Proteomes" id="UP000279833">
    <property type="component" value="Unassembled WGS sequence"/>
</dbReference>
<evidence type="ECO:0000313" key="2">
    <source>
        <dbReference type="EMBL" id="VDO97983.1"/>
    </source>
</evidence>
<gene>
    <name evidence="2" type="ORF">SCUD_LOCUS5738</name>
</gene>
<reference evidence="2 3" key="2">
    <citation type="submission" date="2018-11" db="EMBL/GenBank/DDBJ databases">
        <authorList>
            <consortium name="Pathogen Informatics"/>
        </authorList>
    </citation>
    <scope>NUCLEOTIDE SEQUENCE [LARGE SCALE GENOMIC DNA]</scope>
    <source>
        <strain evidence="2">Dakar</strain>
        <strain evidence="3">Dakar, Senegal</strain>
    </source>
</reference>
<keyword evidence="3" id="KW-1185">Reference proteome</keyword>
<evidence type="ECO:0000256" key="1">
    <source>
        <dbReference type="SAM" id="MobiDB-lite"/>
    </source>
</evidence>
<protein>
    <submittedName>
        <fullName evidence="4">DUF4485 domain-containing protein</fullName>
    </submittedName>
</protein>
<reference evidence="4" key="1">
    <citation type="submission" date="2016-06" db="UniProtKB">
        <authorList>
            <consortium name="WormBaseParasite"/>
        </authorList>
    </citation>
    <scope>IDENTIFICATION</scope>
</reference>
<name>A0A183JSP8_9TREM</name>
<evidence type="ECO:0000313" key="4">
    <source>
        <dbReference type="WBParaSite" id="SCUD_0000573801-mRNA-1"/>
    </source>
</evidence>
<proteinExistence type="predicted"/>